<keyword evidence="4 6" id="KW-0175">Coiled coil</keyword>
<dbReference type="GO" id="GO:0016887">
    <property type="term" value="F:ATP hydrolysis activity"/>
    <property type="evidence" value="ECO:0007669"/>
    <property type="project" value="InterPro"/>
</dbReference>
<evidence type="ECO:0000313" key="8">
    <source>
        <dbReference type="EMBL" id="OOS22607.1"/>
    </source>
</evidence>
<dbReference type="SUPFAM" id="SSF57997">
    <property type="entry name" value="Tropomyosin"/>
    <property type="match status" value="1"/>
</dbReference>
<comment type="function">
    <text evidence="6">Required for chromosome condensation and partitioning.</text>
</comment>
<keyword evidence="2 6" id="KW-0547">Nucleotide-binding</keyword>
<evidence type="ECO:0000256" key="1">
    <source>
        <dbReference type="ARBA" id="ARBA00022490"/>
    </source>
</evidence>
<dbReference type="PANTHER" id="PTHR43977">
    <property type="entry name" value="STRUCTURAL MAINTENANCE OF CHROMOSOMES PROTEIN 3"/>
    <property type="match status" value="1"/>
</dbReference>
<keyword evidence="1 6" id="KW-0963">Cytoplasm</keyword>
<dbReference type="InterPro" id="IPR011890">
    <property type="entry name" value="SMC_prok"/>
</dbReference>
<dbReference type="HAMAP" id="MF_01894">
    <property type="entry name" value="Smc_prok"/>
    <property type="match status" value="1"/>
</dbReference>
<dbReference type="GO" id="GO:0003677">
    <property type="term" value="F:DNA binding"/>
    <property type="evidence" value="ECO:0007669"/>
    <property type="project" value="UniProtKB-UniRule"/>
</dbReference>
<comment type="domain">
    <text evidence="6">Contains large globular domains required for ATP hydrolysis at each terminus and a third globular domain forming a flexible hinge near the middle of the molecule. These domains are separated by coiled-coil structures.</text>
</comment>
<dbReference type="GO" id="GO:0006260">
    <property type="term" value="P:DNA replication"/>
    <property type="evidence" value="ECO:0007669"/>
    <property type="project" value="UniProtKB-UniRule"/>
</dbReference>
<dbReference type="EMBL" id="MUYU01000026">
    <property type="protein sequence ID" value="OOS22607.1"/>
    <property type="molecule type" value="Genomic_DNA"/>
</dbReference>
<organism evidence="8 9">
    <name type="scientific">Moraxella pluranimalium</name>
    <dbReference type="NCBI Taxonomy" id="470453"/>
    <lineage>
        <taxon>Bacteria</taxon>
        <taxon>Pseudomonadati</taxon>
        <taxon>Pseudomonadota</taxon>
        <taxon>Gammaproteobacteria</taxon>
        <taxon>Moraxellales</taxon>
        <taxon>Moraxellaceae</taxon>
        <taxon>Moraxella</taxon>
    </lineage>
</organism>
<dbReference type="PIRSF" id="PIRSF005719">
    <property type="entry name" value="SMC"/>
    <property type="match status" value="1"/>
</dbReference>
<evidence type="ECO:0000256" key="2">
    <source>
        <dbReference type="ARBA" id="ARBA00022741"/>
    </source>
</evidence>
<dbReference type="Gene3D" id="3.40.50.300">
    <property type="entry name" value="P-loop containing nucleotide triphosphate hydrolases"/>
    <property type="match status" value="2"/>
</dbReference>
<proteinExistence type="inferred from homology"/>
<dbReference type="InterPro" id="IPR024704">
    <property type="entry name" value="SMC"/>
</dbReference>
<dbReference type="InterPro" id="IPR003395">
    <property type="entry name" value="RecF/RecN/SMC_N"/>
</dbReference>
<gene>
    <name evidence="6" type="primary">smc</name>
    <name evidence="8" type="ORF">B0680_09110</name>
</gene>
<dbReference type="SUPFAM" id="SSF52540">
    <property type="entry name" value="P-loop containing nucleoside triphosphate hydrolases"/>
    <property type="match status" value="1"/>
</dbReference>
<feature type="domain" description="RecF/RecN/SMC N-terminal" evidence="7">
    <location>
        <begin position="3"/>
        <end position="1188"/>
    </location>
</feature>
<dbReference type="GO" id="GO:0030261">
    <property type="term" value="P:chromosome condensation"/>
    <property type="evidence" value="ECO:0007669"/>
    <property type="project" value="InterPro"/>
</dbReference>
<dbReference type="NCBIfam" id="TIGR02168">
    <property type="entry name" value="SMC_prok_B"/>
    <property type="match status" value="1"/>
</dbReference>
<keyword evidence="5 6" id="KW-0238">DNA-binding</keyword>
<comment type="similarity">
    <text evidence="6">Belongs to the SMC family.</text>
</comment>
<comment type="subcellular location">
    <subcellularLocation>
        <location evidence="6">Cytoplasm</location>
    </subcellularLocation>
</comment>
<evidence type="ECO:0000256" key="3">
    <source>
        <dbReference type="ARBA" id="ARBA00022840"/>
    </source>
</evidence>
<name>A0A1T0CJT1_9GAMM</name>
<evidence type="ECO:0000256" key="5">
    <source>
        <dbReference type="ARBA" id="ARBA00023125"/>
    </source>
</evidence>
<dbReference type="AlphaFoldDB" id="A0A1T0CJT1"/>
<dbReference type="GO" id="GO:0007062">
    <property type="term" value="P:sister chromatid cohesion"/>
    <property type="evidence" value="ECO:0007669"/>
    <property type="project" value="InterPro"/>
</dbReference>
<evidence type="ECO:0000313" key="9">
    <source>
        <dbReference type="Proteomes" id="UP000189800"/>
    </source>
</evidence>
<feature type="binding site" evidence="6">
    <location>
        <begin position="32"/>
        <end position="39"/>
    </location>
    <ligand>
        <name>ATP</name>
        <dbReference type="ChEBI" id="CHEBI:30616"/>
    </ligand>
</feature>
<keyword evidence="9" id="KW-1185">Reference proteome</keyword>
<sequence length="1206" mass="133960">MRLKSLKLAGFKSFANPTTFTFKHDITAIVGPNGCGKSNVIDAIRWVLGETSAKQLRGGAMSDVIFAGVEGRAAKSLASVELVFEHTQDETHGIRHELNLYQELSLRRQVTKDGKSDYFINGQRVRRRDVVDVFLGTGLGARSYAVIEQGMIGRIVESSPMQLREFIEEGAGVSRYQVRRADTEKKLAETRDNLERLSDLQGELKKQQKTLIRQAESAKQYQALSDELQALHRDDLVRRLFEAWQYHELKKGEQGKSSDELAKLEMEVTRVRRELDALSARVAEGQWLKDEARDKYHNAQMAEQSAQHNFYTVNSELAQSDEKITRLMAQHQEALANIEHATAELAEIDSQLANITPDTMALEQAVNDAKQVLSDAQEAWQKQRDELSAITQDKNNLDNRKKLAESQIARLKDAQIKWQKRSDALDAEQASFVDIKQEQTEQKAYQEQIANLKLKLDNLSDHDELKSRHDTLSDAVKALQASTQAQEKRHAVLMGEYDILHKLVHTPTTNQNSAAAGDNNDLQDLPSLESSLMPSSAGHEYASVLDQFLGFWLGAKLSAQLPMAQTQSAPAKDGVNLLLKSGKKSDTAITTSAIMASDAIAKLPKAISGRLIRLDQLFSTPTLEIFGRTFLYTGDDALDEMDTSQLIGVMILTKTGWLIGSFGMVHISRFGETGSQFLAQKQAHIERLAVLEDELNTLEDALGADQKQLKTQQNLLEQTKIELEEVIAQKTATTAQLHSAEKALTTLTAKLEADKIRRDNHAKNRQALDDERAEHQKEMSELDAQMSEYQAQLTEFAPRFEMANQAMTVLTTRIDEANQLVKTKNDAYQAMQLKFGTLSQSKTHAERLLDMAKNSATQTTADIEVTKKHQETLQEKLPKLEEAFKAAKMMSHELKISSDEYEAAAKALQIAQTKLQDELTEAHGKFATAQAQSAQISADAAVGESRMQDLGDELLRFDEGFNLPATLAEFRANPNQQFIDHSQKREDIKAQIAKLGAVNLAAAAELAEIEARVSPMDEQIQDITDSMKKLEDAIKAIDEKTKSLFLTALNAVNKELNALFSKVFGGGQASLSLMEDESLSKADKWRAGLVLMAQPKGKKNSRLAVLSGGEKTLTALSLIFAIFKQHPAPFCVLDEVDAPLDDANVGRFTGLIHELADDVQFIFISHNKLAMQIADELKGITMPTAGISSLVTVNLEEAEQYLEPTV</sequence>
<evidence type="ECO:0000256" key="4">
    <source>
        <dbReference type="ARBA" id="ARBA00023054"/>
    </source>
</evidence>
<dbReference type="RefSeq" id="WP_078254787.1">
    <property type="nucleotide sequence ID" value="NZ_MUYU01000026.1"/>
</dbReference>
<feature type="coiled-coil region" evidence="6">
    <location>
        <begin position="173"/>
        <end position="207"/>
    </location>
</feature>
<dbReference type="GO" id="GO:0005737">
    <property type="term" value="C:cytoplasm"/>
    <property type="evidence" value="ECO:0007669"/>
    <property type="project" value="UniProtKB-SubCell"/>
</dbReference>
<dbReference type="InterPro" id="IPR027417">
    <property type="entry name" value="P-loop_NTPase"/>
</dbReference>
<dbReference type="Gene3D" id="1.10.287.1490">
    <property type="match status" value="1"/>
</dbReference>
<dbReference type="Proteomes" id="UP000189800">
    <property type="component" value="Unassembled WGS sequence"/>
</dbReference>
<protein>
    <recommendedName>
        <fullName evidence="6">Chromosome partition protein Smc</fullName>
    </recommendedName>
</protein>
<evidence type="ECO:0000259" key="7">
    <source>
        <dbReference type="Pfam" id="PF02463"/>
    </source>
</evidence>
<keyword evidence="3 6" id="KW-0067">ATP-binding</keyword>
<reference evidence="8 9" key="1">
    <citation type="submission" date="2017-02" db="EMBL/GenBank/DDBJ databases">
        <title>Draft genome sequence of Moraxella pluranimalium CCUG 54913T type strain.</title>
        <authorList>
            <person name="Salva-Serra F."/>
            <person name="Engstrom-Jakobsson H."/>
            <person name="Thorell K."/>
            <person name="Jaen-Luchoro D."/>
            <person name="Gonzales-Siles L."/>
            <person name="Karlsson R."/>
            <person name="Yazdan S."/>
            <person name="Boulund F."/>
            <person name="Johnning A."/>
            <person name="Engstrand L."/>
            <person name="Kristiansson E."/>
            <person name="Moore E."/>
        </authorList>
    </citation>
    <scope>NUCLEOTIDE SEQUENCE [LARGE SCALE GENOMIC DNA]</scope>
    <source>
        <strain evidence="8 9">CCUG 54913</strain>
    </source>
</reference>
<dbReference type="Pfam" id="PF02463">
    <property type="entry name" value="SMC_N"/>
    <property type="match status" value="1"/>
</dbReference>
<dbReference type="OrthoDB" id="9808768at2"/>
<comment type="caution">
    <text evidence="8">The sequence shown here is derived from an EMBL/GenBank/DDBJ whole genome shotgun (WGS) entry which is preliminary data.</text>
</comment>
<evidence type="ECO:0000256" key="6">
    <source>
        <dbReference type="HAMAP-Rule" id="MF_01894"/>
    </source>
</evidence>
<dbReference type="GO" id="GO:0007059">
    <property type="term" value="P:chromosome segregation"/>
    <property type="evidence" value="ECO:0007669"/>
    <property type="project" value="UniProtKB-UniRule"/>
</dbReference>
<comment type="subunit">
    <text evidence="6">Homodimer.</text>
</comment>
<accession>A0A1T0CJT1</accession>
<dbReference type="GO" id="GO:0005524">
    <property type="term" value="F:ATP binding"/>
    <property type="evidence" value="ECO:0007669"/>
    <property type="project" value="UniProtKB-UniRule"/>
</dbReference>
<dbReference type="STRING" id="470453.B0680_09110"/>
<feature type="coiled-coil region" evidence="6">
    <location>
        <begin position="681"/>
        <end position="792"/>
    </location>
</feature>
<feature type="coiled-coil region" evidence="6">
    <location>
        <begin position="317"/>
        <end position="482"/>
    </location>
</feature>